<reference evidence="9" key="1">
    <citation type="journal article" date="2023" name="Commun. Biol.">
        <title>Genome analysis of Parmales, the sister group of diatoms, reveals the evolutionary specialization of diatoms from phago-mixotrophs to photoautotrophs.</title>
        <authorList>
            <person name="Ban H."/>
            <person name="Sato S."/>
            <person name="Yoshikawa S."/>
            <person name="Yamada K."/>
            <person name="Nakamura Y."/>
            <person name="Ichinomiya M."/>
            <person name="Sato N."/>
            <person name="Blanc-Mathieu R."/>
            <person name="Endo H."/>
            <person name="Kuwata A."/>
            <person name="Ogata H."/>
        </authorList>
    </citation>
    <scope>NUCLEOTIDE SEQUENCE [LARGE SCALE GENOMIC DNA]</scope>
    <source>
        <strain evidence="9">NIES 3700</strain>
    </source>
</reference>
<dbReference type="SMART" id="SM00129">
    <property type="entry name" value="KISc"/>
    <property type="match status" value="1"/>
</dbReference>
<keyword evidence="9" id="KW-1185">Reference proteome</keyword>
<feature type="coiled-coil region" evidence="6">
    <location>
        <begin position="570"/>
        <end position="648"/>
    </location>
</feature>
<dbReference type="Gene3D" id="3.40.850.10">
    <property type="entry name" value="Kinesin motor domain"/>
    <property type="match status" value="1"/>
</dbReference>
<accession>A0A9W7FVP6</accession>
<dbReference type="GO" id="GO:0003777">
    <property type="term" value="F:microtubule motor activity"/>
    <property type="evidence" value="ECO:0007669"/>
    <property type="project" value="InterPro"/>
</dbReference>
<feature type="coiled-coil region" evidence="6">
    <location>
        <begin position="931"/>
        <end position="988"/>
    </location>
</feature>
<dbReference type="SUPFAM" id="SSF52540">
    <property type="entry name" value="P-loop containing nucleoside triphosphate hydrolases"/>
    <property type="match status" value="1"/>
</dbReference>
<dbReference type="InterPro" id="IPR001752">
    <property type="entry name" value="Kinesin_motor_dom"/>
</dbReference>
<dbReference type="Gene3D" id="2.60.200.20">
    <property type="match status" value="1"/>
</dbReference>
<dbReference type="GO" id="GO:0007018">
    <property type="term" value="P:microtubule-based movement"/>
    <property type="evidence" value="ECO:0007669"/>
    <property type="project" value="InterPro"/>
</dbReference>
<feature type="coiled-coil region" evidence="6">
    <location>
        <begin position="372"/>
        <end position="419"/>
    </location>
</feature>
<dbReference type="SUPFAM" id="SSF49879">
    <property type="entry name" value="SMAD/FHA domain"/>
    <property type="match status" value="1"/>
</dbReference>
<feature type="binding site" evidence="5">
    <location>
        <begin position="101"/>
        <end position="108"/>
    </location>
    <ligand>
        <name>ATP</name>
        <dbReference type="ChEBI" id="CHEBI:30616"/>
    </ligand>
</feature>
<evidence type="ECO:0000256" key="3">
    <source>
        <dbReference type="ARBA" id="ARBA00023054"/>
    </source>
</evidence>
<dbReference type="EMBL" id="BRXW01000346">
    <property type="protein sequence ID" value="GMI18776.1"/>
    <property type="molecule type" value="Genomic_DNA"/>
</dbReference>
<organism evidence="8 9">
    <name type="scientific">Triparma laevis f. longispina</name>
    <dbReference type="NCBI Taxonomy" id="1714387"/>
    <lineage>
        <taxon>Eukaryota</taxon>
        <taxon>Sar</taxon>
        <taxon>Stramenopiles</taxon>
        <taxon>Ochrophyta</taxon>
        <taxon>Bolidophyceae</taxon>
        <taxon>Parmales</taxon>
        <taxon>Triparmaceae</taxon>
        <taxon>Triparma</taxon>
    </lineage>
</organism>
<name>A0A9W7FVP6_9STRA</name>
<evidence type="ECO:0000256" key="2">
    <source>
        <dbReference type="ARBA" id="ARBA00022840"/>
    </source>
</evidence>
<proteinExistence type="inferred from homology"/>
<dbReference type="InterPro" id="IPR027417">
    <property type="entry name" value="P-loop_NTPase"/>
</dbReference>
<evidence type="ECO:0000256" key="4">
    <source>
        <dbReference type="ARBA" id="ARBA00023175"/>
    </source>
</evidence>
<dbReference type="PROSITE" id="PS50067">
    <property type="entry name" value="KINESIN_MOTOR_2"/>
    <property type="match status" value="1"/>
</dbReference>
<dbReference type="PROSITE" id="PS00411">
    <property type="entry name" value="KINESIN_MOTOR_1"/>
    <property type="match status" value="1"/>
</dbReference>
<dbReference type="AlphaFoldDB" id="A0A9W7FVP6"/>
<dbReference type="GO" id="GO:0005524">
    <property type="term" value="F:ATP binding"/>
    <property type="evidence" value="ECO:0007669"/>
    <property type="project" value="UniProtKB-UniRule"/>
</dbReference>
<evidence type="ECO:0000256" key="1">
    <source>
        <dbReference type="ARBA" id="ARBA00022741"/>
    </source>
</evidence>
<evidence type="ECO:0000256" key="6">
    <source>
        <dbReference type="SAM" id="Coils"/>
    </source>
</evidence>
<dbReference type="Proteomes" id="UP001165122">
    <property type="component" value="Unassembled WGS sequence"/>
</dbReference>
<keyword evidence="1 5" id="KW-0547">Nucleotide-binding</keyword>
<evidence type="ECO:0000313" key="9">
    <source>
        <dbReference type="Proteomes" id="UP001165122"/>
    </source>
</evidence>
<dbReference type="PRINTS" id="PR00380">
    <property type="entry name" value="KINESINHEAVY"/>
</dbReference>
<keyword evidence="3 6" id="KW-0175">Coiled coil</keyword>
<dbReference type="OrthoDB" id="3176171at2759"/>
<dbReference type="PANTHER" id="PTHR47117">
    <property type="entry name" value="STAR-RELATED LIPID TRANSFER PROTEIN 9"/>
    <property type="match status" value="1"/>
</dbReference>
<evidence type="ECO:0000313" key="8">
    <source>
        <dbReference type="EMBL" id="GMI18776.1"/>
    </source>
</evidence>
<protein>
    <recommendedName>
        <fullName evidence="7">Kinesin motor domain-containing protein</fullName>
    </recommendedName>
</protein>
<keyword evidence="2 5" id="KW-0067">ATP-binding</keyword>
<dbReference type="InterPro" id="IPR008984">
    <property type="entry name" value="SMAD_FHA_dom_sf"/>
</dbReference>
<dbReference type="InterPro" id="IPR022140">
    <property type="entry name" value="Kinesin-like_KIF1-typ"/>
</dbReference>
<feature type="domain" description="Kinesin motor" evidence="7">
    <location>
        <begin position="6"/>
        <end position="364"/>
    </location>
</feature>
<comment type="caution">
    <text evidence="8">The sequence shown here is derived from an EMBL/GenBank/DDBJ whole genome shotgun (WGS) entry which is preliminary data.</text>
</comment>
<evidence type="ECO:0000256" key="5">
    <source>
        <dbReference type="PROSITE-ProRule" id="PRU00283"/>
    </source>
</evidence>
<dbReference type="Pfam" id="PF12423">
    <property type="entry name" value="KIF1B"/>
    <property type="match status" value="1"/>
</dbReference>
<keyword evidence="4 5" id="KW-0505">Motor protein</keyword>
<dbReference type="InterPro" id="IPR019821">
    <property type="entry name" value="Kinesin_motor_CS"/>
</dbReference>
<dbReference type="Pfam" id="PF00225">
    <property type="entry name" value="Kinesin"/>
    <property type="match status" value="1"/>
</dbReference>
<comment type="similarity">
    <text evidence="5">Belongs to the TRAFAC class myosin-kinesin ATPase superfamily. Kinesin family.</text>
</comment>
<sequence length="1015" mass="111535">MASNVSVKVAVRMRPFNNNEKAAGSNQCIIMNKEHNQVVIKNPEGKEGGEDKVFTYDYVYDSCLPEEDENYAGQDTVWDDLGMELLEAAWAGYNYSLFAYGQTGSGKSHSMVGFGEARGVIPRACEAIFKKMRGDGESSGGGGGKDGDDVRYKVEASMLEIYNERIRDLFVPMNQQDKGGLKVRDSPSTGAYVFGLKKIPVVSYSQIERLMAFGTKNRTVAATNMNETSSRAHTIFCIAFVQTVVNRDTMKANDIRSEISLVDLAGSERVSRTGASGDRLVEGGHINKSLSALGNVINALAKNGTSKGKKKILVPYRDAVLTHLLKNSLGGNAKTTMIAAVSPSEDSYAESLSTLRYADRAKAIQNVAVVNEDANEKLIKQLRAEMQSLRRQLEGKDAKLDLEAEREKIKRELEEKFQRELQEKQALWEKEMNGVDGGVEEEGLEEEVGGMYLVNLNEDAALSGVLKYKLKAGENWVGSGGGGLEIVIGGMGVVGKHGCLCRKEVGVEVVSMVGARTLVNGVVIEAGVKTRVGNMDRLIFGNNSVFKIVFVGVEWGGEEVDWEMAMKEANSELLKAMSAANIEKDEEEEKERKEMDAKVKVLEEQLRAEREKIGDNEARLKGQQKELEEKLETQIKETEKLLRRQEKERQERSLIDRQLLHTLPLVHEANGISEEMLKQMKFSVKLVSKALDPLEFGLEAGGGGEGDVYKTEVCVVVFRGGEGGGGGGGIGGDEMWSHEKFHNRIYIMREMYHEWKDRDGDLSGTEFEGEEGDPFYDPPSDYLLGVARLQLEALKYMLDVDEATPLVDYKGSSFGEILVEMVPEMGEGQGVQGEDVEDLEEVVGKNLGIGVRVKGLRGLPMGLLKGSAYKSVYVKYRFFGGDEYLVGGMMGLKMNVTMDWKEELKFVVTKDLCEFVVGAALGFEVWVSAGVKSEEAEAEEVKAAVEEVEGEEEEEEEEDEVTTLKKENEELREKLAQAMRLIEVLKGAGGGGGEEGSRTVANLGVAKGVDSIING</sequence>
<evidence type="ECO:0000259" key="7">
    <source>
        <dbReference type="PROSITE" id="PS50067"/>
    </source>
</evidence>
<dbReference type="GO" id="GO:0008017">
    <property type="term" value="F:microtubule binding"/>
    <property type="evidence" value="ECO:0007669"/>
    <property type="project" value="InterPro"/>
</dbReference>
<dbReference type="InterPro" id="IPR036961">
    <property type="entry name" value="Kinesin_motor_dom_sf"/>
</dbReference>
<gene>
    <name evidence="8" type="ORF">TrLO_g13312</name>
</gene>